<protein>
    <submittedName>
        <fullName evidence="2">Uncharacterized protein</fullName>
    </submittedName>
</protein>
<sequence>MWHCANRGSLEPGAGLDMVNGYMPKSRGRPARRGKPKRPQRAVRELRLSDRLMRDAVALVSEDSALEAERWASGWLGAAWSAAGLGEREPEKMFHLEVVGRASTRPSPHGLAAVVALRRVAAPGEWPMLDGTLEILSESQPAPAWFEVPAFESVRAWRAVDVWDSEHVLFVEFTGQTPHTVMAQISLAGGVLVDKLAVLQSGAAEAWDRLRESGEVPMPAVECPVDAALAELADALRTTDMTWPRHDDEDFIDLRALAWSRCRPYLPDFRDWQPMSDEERERLLDGFAPTDDTVARSLADLFLDYGDGYMTSGPLCWSPGQVGLFLADWLPRKAALDAEQRAALPDVLRRWIRYALEHRAVDPVWISPVIEAVDTFLPAFEEAFDDTAAWGPAKQIAAELAARGIDLTDPETVDGAMRGLNAERLARRLID</sequence>
<name>A0ABT0Y053_9ACTN</name>
<evidence type="ECO:0000313" key="2">
    <source>
        <dbReference type="EMBL" id="MCM4079260.1"/>
    </source>
</evidence>
<proteinExistence type="predicted"/>
<comment type="caution">
    <text evidence="2">The sequence shown here is derived from an EMBL/GenBank/DDBJ whole genome shotgun (WGS) entry which is preliminary data.</text>
</comment>
<gene>
    <name evidence="2" type="ORF">LXN57_16925</name>
</gene>
<evidence type="ECO:0000313" key="3">
    <source>
        <dbReference type="Proteomes" id="UP001523216"/>
    </source>
</evidence>
<feature type="compositionally biased region" description="Basic residues" evidence="1">
    <location>
        <begin position="26"/>
        <end position="41"/>
    </location>
</feature>
<organism evidence="2 3">
    <name type="scientific">Paractinoplanes hotanensis</name>
    <dbReference type="NCBI Taxonomy" id="2906497"/>
    <lineage>
        <taxon>Bacteria</taxon>
        <taxon>Bacillati</taxon>
        <taxon>Actinomycetota</taxon>
        <taxon>Actinomycetes</taxon>
        <taxon>Micromonosporales</taxon>
        <taxon>Micromonosporaceae</taxon>
        <taxon>Paractinoplanes</taxon>
    </lineage>
</organism>
<accession>A0ABT0Y053</accession>
<reference evidence="2 3" key="1">
    <citation type="submission" date="2022-06" db="EMBL/GenBank/DDBJ databases">
        <title>Actinoplanes abujensis sp. nov., isolated from Nigerian arid soil.</title>
        <authorList>
            <person name="Ding P."/>
        </authorList>
    </citation>
    <scope>NUCLEOTIDE SEQUENCE [LARGE SCALE GENOMIC DNA]</scope>
    <source>
        <strain evidence="3">TRM88002</strain>
    </source>
</reference>
<feature type="region of interest" description="Disordered" evidence="1">
    <location>
        <begin position="15"/>
        <end position="42"/>
    </location>
</feature>
<dbReference type="RefSeq" id="WP_251799130.1">
    <property type="nucleotide sequence ID" value="NZ_JAMQOL010000021.1"/>
</dbReference>
<dbReference type="EMBL" id="JAMQOL010000021">
    <property type="protein sequence ID" value="MCM4079260.1"/>
    <property type="molecule type" value="Genomic_DNA"/>
</dbReference>
<keyword evidence="3" id="KW-1185">Reference proteome</keyword>
<dbReference type="Proteomes" id="UP001523216">
    <property type="component" value="Unassembled WGS sequence"/>
</dbReference>
<evidence type="ECO:0000256" key="1">
    <source>
        <dbReference type="SAM" id="MobiDB-lite"/>
    </source>
</evidence>